<evidence type="ECO:0000313" key="5">
    <source>
        <dbReference type="EMBL" id="MFC0385726.1"/>
    </source>
</evidence>
<dbReference type="InterPro" id="IPR043594">
    <property type="entry name" value="HMGL"/>
</dbReference>
<dbReference type="EMBL" id="JBHLVZ010000013">
    <property type="protein sequence ID" value="MFC0385726.1"/>
    <property type="molecule type" value="Genomic_DNA"/>
</dbReference>
<proteinExistence type="inferred from homology"/>
<feature type="domain" description="Pyruvate carboxyltransferase" evidence="4">
    <location>
        <begin position="10"/>
        <end position="277"/>
    </location>
</feature>
<accession>A0ABV6IQ41</accession>
<organism evidence="5 6">
    <name type="scientific">Muricoccus vinaceus</name>
    <dbReference type="NCBI Taxonomy" id="424704"/>
    <lineage>
        <taxon>Bacteria</taxon>
        <taxon>Pseudomonadati</taxon>
        <taxon>Pseudomonadota</taxon>
        <taxon>Alphaproteobacteria</taxon>
        <taxon>Acetobacterales</taxon>
        <taxon>Roseomonadaceae</taxon>
        <taxon>Muricoccus</taxon>
    </lineage>
</organism>
<keyword evidence="2" id="KW-0479">Metal-binding</keyword>
<dbReference type="GO" id="GO:0016829">
    <property type="term" value="F:lyase activity"/>
    <property type="evidence" value="ECO:0007669"/>
    <property type="project" value="UniProtKB-KW"/>
</dbReference>
<dbReference type="InterPro" id="IPR013785">
    <property type="entry name" value="Aldolase_TIM"/>
</dbReference>
<evidence type="ECO:0000256" key="1">
    <source>
        <dbReference type="ARBA" id="ARBA00009405"/>
    </source>
</evidence>
<sequence length="305" mass="32456">MSTPITPPRATISDVAPRDGLQSIGPFVPTQTKIALVRAIYDAGIRRMEIGSFVSPKAVPQMADTAEVLRASLELPGLECTVLVPNRRGFDLAATSGAQRLGLFMSVTESHNKANLNRTREESFADLAAIVRDAKAAGLELRFNLSTVFHCPFEGVVPDGEALDWIERVVALDPAMEIALADTTGNAAPDQVRRIFEQAHRSWGLRFAFHGHDTYGMGVANVSAAWAGGVRIFDSAAGGLGGCPFAPGATGNVATEDVAWLFRRMGVETGINWNRLLEAADIAARIPGGTPGGRLRGVPSVRRAA</sequence>
<dbReference type="PANTHER" id="PTHR42738:SF7">
    <property type="entry name" value="HYDROXYMETHYLGLUTARYL-COA LYASE"/>
    <property type="match status" value="1"/>
</dbReference>
<evidence type="ECO:0000313" key="6">
    <source>
        <dbReference type="Proteomes" id="UP001589789"/>
    </source>
</evidence>
<dbReference type="CDD" id="cd07938">
    <property type="entry name" value="DRE_TIM_HMGL"/>
    <property type="match status" value="1"/>
</dbReference>
<name>A0ABV6IQ41_9PROT</name>
<evidence type="ECO:0000256" key="3">
    <source>
        <dbReference type="ARBA" id="ARBA00023239"/>
    </source>
</evidence>
<dbReference type="Pfam" id="PF00682">
    <property type="entry name" value="HMGL-like"/>
    <property type="match status" value="1"/>
</dbReference>
<keyword evidence="6" id="KW-1185">Reference proteome</keyword>
<dbReference type="NCBIfam" id="NF004283">
    <property type="entry name" value="PRK05692.1"/>
    <property type="match status" value="1"/>
</dbReference>
<reference evidence="5 6" key="1">
    <citation type="submission" date="2024-09" db="EMBL/GenBank/DDBJ databases">
        <authorList>
            <person name="Sun Q."/>
            <person name="Mori K."/>
        </authorList>
    </citation>
    <scope>NUCLEOTIDE SEQUENCE [LARGE SCALE GENOMIC DNA]</scope>
    <source>
        <strain evidence="5 6">CCM 7468</strain>
    </source>
</reference>
<gene>
    <name evidence="5" type="ORF">ACFFIC_09165</name>
</gene>
<evidence type="ECO:0000259" key="4">
    <source>
        <dbReference type="PROSITE" id="PS50991"/>
    </source>
</evidence>
<dbReference type="PANTHER" id="PTHR42738">
    <property type="entry name" value="HYDROXYMETHYLGLUTARYL-COA LYASE"/>
    <property type="match status" value="1"/>
</dbReference>
<evidence type="ECO:0000256" key="2">
    <source>
        <dbReference type="ARBA" id="ARBA00022723"/>
    </source>
</evidence>
<comment type="similarity">
    <text evidence="1">Belongs to the HMG-CoA lyase family.</text>
</comment>
<dbReference type="Gene3D" id="3.20.20.70">
    <property type="entry name" value="Aldolase class I"/>
    <property type="match status" value="1"/>
</dbReference>
<dbReference type="PROSITE" id="PS50991">
    <property type="entry name" value="PYR_CT"/>
    <property type="match status" value="1"/>
</dbReference>
<dbReference type="SUPFAM" id="SSF51569">
    <property type="entry name" value="Aldolase"/>
    <property type="match status" value="1"/>
</dbReference>
<comment type="caution">
    <text evidence="5">The sequence shown here is derived from an EMBL/GenBank/DDBJ whole genome shotgun (WGS) entry which is preliminary data.</text>
</comment>
<dbReference type="Proteomes" id="UP001589789">
    <property type="component" value="Unassembled WGS sequence"/>
</dbReference>
<protein>
    <submittedName>
        <fullName evidence="5">Hydroxymethylglutaryl-CoA lyase</fullName>
    </submittedName>
</protein>
<keyword evidence="3 5" id="KW-0456">Lyase</keyword>
<dbReference type="RefSeq" id="WP_377049871.1">
    <property type="nucleotide sequence ID" value="NZ_JBHLVZ010000013.1"/>
</dbReference>
<dbReference type="InterPro" id="IPR000891">
    <property type="entry name" value="PYR_CT"/>
</dbReference>